<evidence type="ECO:0000313" key="2">
    <source>
        <dbReference type="EMBL" id="CAK7933146.1"/>
    </source>
</evidence>
<feature type="compositionally biased region" description="Acidic residues" evidence="1">
    <location>
        <begin position="1"/>
        <end position="11"/>
    </location>
</feature>
<dbReference type="AlphaFoldDB" id="A0AAV1UFX4"/>
<name>A0AAV1UFX4_9STRA</name>
<protein>
    <submittedName>
        <fullName evidence="2">Uncharacterized protein</fullName>
    </submittedName>
</protein>
<evidence type="ECO:0000313" key="3">
    <source>
        <dbReference type="Proteomes" id="UP001162060"/>
    </source>
</evidence>
<accession>A0AAV1UFX4</accession>
<dbReference type="EMBL" id="CAKLBY020000193">
    <property type="protein sequence ID" value="CAK7933146.1"/>
    <property type="molecule type" value="Genomic_DNA"/>
</dbReference>
<evidence type="ECO:0000256" key="1">
    <source>
        <dbReference type="SAM" id="MobiDB-lite"/>
    </source>
</evidence>
<gene>
    <name evidence="2" type="ORF">PM001_LOCUS18296</name>
</gene>
<reference evidence="2" key="1">
    <citation type="submission" date="2024-01" db="EMBL/GenBank/DDBJ databases">
        <authorList>
            <person name="Webb A."/>
        </authorList>
    </citation>
    <scope>NUCLEOTIDE SEQUENCE</scope>
    <source>
        <strain evidence="2">Pm1</strain>
    </source>
</reference>
<sequence length="43" mass="4568">MLITDGAEEEEGRNGTAQMGQRPDGDGGREGWSSRTCVELALS</sequence>
<dbReference type="Proteomes" id="UP001162060">
    <property type="component" value="Unassembled WGS sequence"/>
</dbReference>
<organism evidence="2 3">
    <name type="scientific">Peronospora matthiolae</name>
    <dbReference type="NCBI Taxonomy" id="2874970"/>
    <lineage>
        <taxon>Eukaryota</taxon>
        <taxon>Sar</taxon>
        <taxon>Stramenopiles</taxon>
        <taxon>Oomycota</taxon>
        <taxon>Peronosporomycetes</taxon>
        <taxon>Peronosporales</taxon>
        <taxon>Peronosporaceae</taxon>
        <taxon>Peronospora</taxon>
    </lineage>
</organism>
<proteinExistence type="predicted"/>
<feature type="region of interest" description="Disordered" evidence="1">
    <location>
        <begin position="1"/>
        <end position="43"/>
    </location>
</feature>
<comment type="caution">
    <text evidence="2">The sequence shown here is derived from an EMBL/GenBank/DDBJ whole genome shotgun (WGS) entry which is preliminary data.</text>
</comment>